<dbReference type="Proteomes" id="UP000654075">
    <property type="component" value="Unassembled WGS sequence"/>
</dbReference>
<dbReference type="AlphaFoldDB" id="A0A813GV44"/>
<keyword evidence="3" id="KW-1185">Reference proteome</keyword>
<proteinExistence type="predicted"/>
<evidence type="ECO:0000313" key="2">
    <source>
        <dbReference type="EMBL" id="CAE8627047.1"/>
    </source>
</evidence>
<sequence length="180" mass="20317">SAEMQKLINQAAAMGHEADLEPRYWRVPWRADLFKEAIRYSRSLKTSLTSLEDAMSKENSNSPRAEFVRDLLQRSQAFRDRPASILGKIAAVKKLLGIFVHETSGRFSVVSDADVLHQHRYEERLAQAALIAEVGKLEVKEKNKESFAGDESANLCLVLGSMHSIQLSLRDLQHMVLQQV</sequence>
<protein>
    <submittedName>
        <fullName evidence="2">Uncharacterized protein</fullName>
    </submittedName>
</protein>
<dbReference type="EMBL" id="CAJNNV010000280">
    <property type="protein sequence ID" value="CAE8582062.1"/>
    <property type="molecule type" value="Genomic_DNA"/>
</dbReference>
<name>A0A813GV44_POLGL</name>
<evidence type="ECO:0000313" key="1">
    <source>
        <dbReference type="EMBL" id="CAE8582062.1"/>
    </source>
</evidence>
<feature type="non-terminal residue" evidence="2">
    <location>
        <position position="1"/>
    </location>
</feature>
<evidence type="ECO:0000313" key="3">
    <source>
        <dbReference type="Proteomes" id="UP000654075"/>
    </source>
</evidence>
<organism evidence="2 3">
    <name type="scientific">Polarella glacialis</name>
    <name type="common">Dinoflagellate</name>
    <dbReference type="NCBI Taxonomy" id="89957"/>
    <lineage>
        <taxon>Eukaryota</taxon>
        <taxon>Sar</taxon>
        <taxon>Alveolata</taxon>
        <taxon>Dinophyceae</taxon>
        <taxon>Suessiales</taxon>
        <taxon>Suessiaceae</taxon>
        <taxon>Polarella</taxon>
    </lineage>
</organism>
<dbReference type="EMBL" id="CAJNNV010029098">
    <property type="protein sequence ID" value="CAE8627047.1"/>
    <property type="molecule type" value="Genomic_DNA"/>
</dbReference>
<comment type="caution">
    <text evidence="2">The sequence shown here is derived from an EMBL/GenBank/DDBJ whole genome shotgun (WGS) entry which is preliminary data.</text>
</comment>
<dbReference type="OrthoDB" id="427972at2759"/>
<gene>
    <name evidence="1" type="ORF">PGLA1383_LOCUS1067</name>
    <name evidence="2" type="ORF">PGLA1383_LOCUS43914</name>
</gene>
<reference evidence="2" key="1">
    <citation type="submission" date="2021-02" db="EMBL/GenBank/DDBJ databases">
        <authorList>
            <person name="Dougan E. K."/>
            <person name="Rhodes N."/>
            <person name="Thang M."/>
            <person name="Chan C."/>
        </authorList>
    </citation>
    <scope>NUCLEOTIDE SEQUENCE</scope>
</reference>
<accession>A0A813GV44</accession>